<evidence type="ECO:0000256" key="5">
    <source>
        <dbReference type="ARBA" id="ARBA00023136"/>
    </source>
</evidence>
<evidence type="ECO:0000313" key="9">
    <source>
        <dbReference type="RefSeq" id="XP_010243096.1"/>
    </source>
</evidence>
<feature type="transmembrane region" description="Helical" evidence="6">
    <location>
        <begin position="416"/>
        <end position="436"/>
    </location>
</feature>
<evidence type="ECO:0000256" key="4">
    <source>
        <dbReference type="ARBA" id="ARBA00022989"/>
    </source>
</evidence>
<feature type="transmembrane region" description="Helical" evidence="6">
    <location>
        <begin position="372"/>
        <end position="395"/>
    </location>
</feature>
<accession>A0A1U7YS97</accession>
<dbReference type="GeneID" id="104587257"/>
<feature type="transmembrane region" description="Helical" evidence="6">
    <location>
        <begin position="448"/>
        <end position="467"/>
    </location>
</feature>
<dbReference type="RefSeq" id="XP_010243096.1">
    <property type="nucleotide sequence ID" value="XM_010244794.2"/>
</dbReference>
<comment type="similarity">
    <text evidence="2">Belongs to the major facilitator superfamily. Proton-dependent oligopeptide transporter (POT/PTR) (TC 2.A.17) family.</text>
</comment>
<evidence type="ECO:0000256" key="2">
    <source>
        <dbReference type="ARBA" id="ARBA00005982"/>
    </source>
</evidence>
<dbReference type="eggNOG" id="KOG1237">
    <property type="taxonomic scope" value="Eukaryota"/>
</dbReference>
<dbReference type="Proteomes" id="UP000189703">
    <property type="component" value="Unplaced"/>
</dbReference>
<keyword evidence="4 6" id="KW-1133">Transmembrane helix</keyword>
<dbReference type="InterPro" id="IPR036259">
    <property type="entry name" value="MFS_trans_sf"/>
</dbReference>
<dbReference type="GO" id="GO:0022857">
    <property type="term" value="F:transmembrane transporter activity"/>
    <property type="evidence" value="ECO:0000318"/>
    <property type="project" value="GO_Central"/>
</dbReference>
<dbReference type="GO" id="GO:0055085">
    <property type="term" value="P:transmembrane transport"/>
    <property type="evidence" value="ECO:0000318"/>
    <property type="project" value="GO_Central"/>
</dbReference>
<dbReference type="InterPro" id="IPR000109">
    <property type="entry name" value="POT_fam"/>
</dbReference>
<keyword evidence="7" id="KW-1185">Reference proteome</keyword>
<name>A0A1U7YS97_NELNU</name>
<evidence type="ECO:0000313" key="7">
    <source>
        <dbReference type="Proteomes" id="UP000189703"/>
    </source>
</evidence>
<evidence type="ECO:0000313" key="8">
    <source>
        <dbReference type="RefSeq" id="XP_010243095.1"/>
    </source>
</evidence>
<feature type="transmembrane region" description="Helical" evidence="6">
    <location>
        <begin position="173"/>
        <end position="193"/>
    </location>
</feature>
<dbReference type="KEGG" id="nnu:104587257"/>
<sequence>MLGGPGYFGIATNLAVYLSKVLRQSNASVATSITTWNGTGYLSSLLGALITDSYWGRYKTILVFTLVYFLGMLTITLSAAFSLLKPIFCKGNHCPSVIEAQKLVLFSGLYLIAFGKGGIYSSLLPLGADQFEDRNSDELEKKKSFFNWFYFSICFGSLISSTILVWVEENIDWALGFGISALFVALALGAFLYGTPIYRLQRPGGSPLKRILQVLVAALRKTSIEVPTDNSHLYEVPLNNLIVKESWKLVHSNDFRFLDRAATISESDARSTDSPSPWRLCSVTQVEELKILLRLLPIWVGGVIYSVSYAQMSTTFIEQGNTMETKIGCFSFPPASLFAFETLIVILWVFIYDTLLVNIGKKFIENGHGISWLQRMGIGFLLMMFGMCTVALVEAKRLECVRVGKTMSIAWQLPQYFIFGVSEVFSFVGQIEFFNYEAPNTMKSTCNAFFLLTMSLGKLLEFSCYYISDLFYYTRRKGWLDTC</sequence>
<dbReference type="OMA" id="ITRMATG"/>
<keyword evidence="3 6" id="KW-0812">Transmembrane</keyword>
<gene>
    <name evidence="8 9" type="primary">LOC104587257</name>
</gene>
<reference evidence="8 9" key="1">
    <citation type="submission" date="2025-04" db="UniProtKB">
        <authorList>
            <consortium name="RefSeq"/>
        </authorList>
    </citation>
    <scope>IDENTIFICATION</scope>
</reference>
<organism evidence="7 9">
    <name type="scientific">Nelumbo nucifera</name>
    <name type="common">Sacred lotus</name>
    <dbReference type="NCBI Taxonomy" id="4432"/>
    <lineage>
        <taxon>Eukaryota</taxon>
        <taxon>Viridiplantae</taxon>
        <taxon>Streptophyta</taxon>
        <taxon>Embryophyta</taxon>
        <taxon>Tracheophyta</taxon>
        <taxon>Spermatophyta</taxon>
        <taxon>Magnoliopsida</taxon>
        <taxon>Proteales</taxon>
        <taxon>Nelumbonaceae</taxon>
        <taxon>Nelumbo</taxon>
    </lineage>
</organism>
<dbReference type="Pfam" id="PF00854">
    <property type="entry name" value="PTR2"/>
    <property type="match status" value="1"/>
</dbReference>
<evidence type="ECO:0000256" key="3">
    <source>
        <dbReference type="ARBA" id="ARBA00022692"/>
    </source>
</evidence>
<proteinExistence type="inferred from homology"/>
<protein>
    <submittedName>
        <fullName evidence="8 9">Protein NRT1/ PTR FAMILY 8.3-like isoform X1</fullName>
    </submittedName>
</protein>
<dbReference type="RefSeq" id="XP_010243095.1">
    <property type="nucleotide sequence ID" value="XM_010244793.2"/>
</dbReference>
<evidence type="ECO:0000256" key="6">
    <source>
        <dbReference type="SAM" id="Phobius"/>
    </source>
</evidence>
<feature type="transmembrane region" description="Helical" evidence="6">
    <location>
        <begin position="103"/>
        <end position="124"/>
    </location>
</feature>
<feature type="transmembrane region" description="Helical" evidence="6">
    <location>
        <begin position="332"/>
        <end position="352"/>
    </location>
</feature>
<dbReference type="PANTHER" id="PTHR11654">
    <property type="entry name" value="OLIGOPEPTIDE TRANSPORTER-RELATED"/>
    <property type="match status" value="1"/>
</dbReference>
<dbReference type="OrthoDB" id="8904098at2759"/>
<comment type="subcellular location">
    <subcellularLocation>
        <location evidence="1">Membrane</location>
        <topology evidence="1">Multi-pass membrane protein</topology>
    </subcellularLocation>
</comment>
<feature type="transmembrane region" description="Helical" evidence="6">
    <location>
        <begin position="145"/>
        <end position="167"/>
    </location>
</feature>
<feature type="transmembrane region" description="Helical" evidence="6">
    <location>
        <begin position="61"/>
        <end position="83"/>
    </location>
</feature>
<keyword evidence="5 6" id="KW-0472">Membrane</keyword>
<dbReference type="SUPFAM" id="SSF103473">
    <property type="entry name" value="MFS general substrate transporter"/>
    <property type="match status" value="1"/>
</dbReference>
<dbReference type="Gene3D" id="1.20.1250.20">
    <property type="entry name" value="MFS general substrate transporter like domains"/>
    <property type="match status" value="1"/>
</dbReference>
<dbReference type="GO" id="GO:0016020">
    <property type="term" value="C:membrane"/>
    <property type="evidence" value="ECO:0000318"/>
    <property type="project" value="GO_Central"/>
</dbReference>
<dbReference type="AlphaFoldDB" id="A0A1U7YS97"/>
<evidence type="ECO:0000256" key="1">
    <source>
        <dbReference type="ARBA" id="ARBA00004141"/>
    </source>
</evidence>